<proteinExistence type="inferred from homology"/>
<evidence type="ECO:0000256" key="4">
    <source>
        <dbReference type="ARBA" id="ARBA00023157"/>
    </source>
</evidence>
<dbReference type="SUPFAM" id="SSF64546">
    <property type="entry name" value="Satiety factor CART (cocaine and amphetamine regulated transcript)"/>
    <property type="match status" value="1"/>
</dbReference>
<dbReference type="InterPro" id="IPR036722">
    <property type="entry name" value="CART_C_sf"/>
</dbReference>
<dbReference type="Proteomes" id="UP001066276">
    <property type="component" value="Chromosome 12"/>
</dbReference>
<dbReference type="AlphaFoldDB" id="A0AAV7KVG4"/>
<dbReference type="GO" id="GO:0008343">
    <property type="term" value="P:adult feeding behavior"/>
    <property type="evidence" value="ECO:0007669"/>
    <property type="project" value="InterPro"/>
</dbReference>
<keyword evidence="3" id="KW-0964">Secreted</keyword>
<reference evidence="5" key="1">
    <citation type="journal article" date="2022" name="bioRxiv">
        <title>Sequencing and chromosome-scale assembly of the giantPleurodeles waltlgenome.</title>
        <authorList>
            <person name="Brown T."/>
            <person name="Elewa A."/>
            <person name="Iarovenko S."/>
            <person name="Subramanian E."/>
            <person name="Araus A.J."/>
            <person name="Petzold A."/>
            <person name="Susuki M."/>
            <person name="Suzuki K.-i.T."/>
            <person name="Hayashi T."/>
            <person name="Toyoda A."/>
            <person name="Oliveira C."/>
            <person name="Osipova E."/>
            <person name="Leigh N.D."/>
            <person name="Simon A."/>
            <person name="Yun M.H."/>
        </authorList>
    </citation>
    <scope>NUCLEOTIDE SEQUENCE</scope>
    <source>
        <strain evidence="5">20211129_DDA</strain>
        <tissue evidence="5">Liver</tissue>
    </source>
</reference>
<dbReference type="GO" id="GO:0009267">
    <property type="term" value="P:cellular response to starvation"/>
    <property type="evidence" value="ECO:0007669"/>
    <property type="project" value="InterPro"/>
</dbReference>
<dbReference type="GO" id="GO:0007186">
    <property type="term" value="P:G protein-coupled receptor signaling pathway"/>
    <property type="evidence" value="ECO:0007669"/>
    <property type="project" value="InterPro"/>
</dbReference>
<comment type="subcellular location">
    <subcellularLocation>
        <location evidence="1">Secreted</location>
    </subcellularLocation>
</comment>
<sequence length="96" mass="10997">MVVILAQKGTEADPRPWKAELFKQSPRAYEKELLEELQDVLEKLQNKKMTTWEKKFNQLPKCFIGDVCAVKKGPRIGRLCDCPGGAICNSFLRRCL</sequence>
<evidence type="ECO:0000313" key="5">
    <source>
        <dbReference type="EMBL" id="KAJ1080973.1"/>
    </source>
</evidence>
<accession>A0AAV7KVG4</accession>
<dbReference type="Pfam" id="PF06373">
    <property type="entry name" value="CART"/>
    <property type="match status" value="1"/>
</dbReference>
<comment type="similarity">
    <text evidence="2">Belongs to the CART family.</text>
</comment>
<dbReference type="Gene3D" id="4.10.40.30">
    <property type="entry name" value="CART, C-terminal domain"/>
    <property type="match status" value="1"/>
</dbReference>
<dbReference type="GO" id="GO:0043410">
    <property type="term" value="P:positive regulation of MAPK cascade"/>
    <property type="evidence" value="ECO:0007669"/>
    <property type="project" value="InterPro"/>
</dbReference>
<gene>
    <name evidence="5" type="ORF">NDU88_001160</name>
</gene>
<dbReference type="GO" id="GO:0032099">
    <property type="term" value="P:negative regulation of appetite"/>
    <property type="evidence" value="ECO:0007669"/>
    <property type="project" value="InterPro"/>
</dbReference>
<dbReference type="GO" id="GO:0005615">
    <property type="term" value="C:extracellular space"/>
    <property type="evidence" value="ECO:0007669"/>
    <property type="project" value="InterPro"/>
</dbReference>
<dbReference type="EMBL" id="JANPWB010000016">
    <property type="protein sequence ID" value="KAJ1080973.1"/>
    <property type="molecule type" value="Genomic_DNA"/>
</dbReference>
<dbReference type="PANTHER" id="PTHR16655">
    <property type="entry name" value="COCAINE AND AMPHETAMINE REGULATED TRANSCRIPT PROTEIN"/>
    <property type="match status" value="1"/>
</dbReference>
<evidence type="ECO:0000256" key="2">
    <source>
        <dbReference type="ARBA" id="ARBA00005294"/>
    </source>
</evidence>
<dbReference type="InterPro" id="IPR009106">
    <property type="entry name" value="CART"/>
</dbReference>
<evidence type="ECO:0000313" key="6">
    <source>
        <dbReference type="Proteomes" id="UP001066276"/>
    </source>
</evidence>
<organism evidence="5 6">
    <name type="scientific">Pleurodeles waltl</name>
    <name type="common">Iberian ribbed newt</name>
    <dbReference type="NCBI Taxonomy" id="8319"/>
    <lineage>
        <taxon>Eukaryota</taxon>
        <taxon>Metazoa</taxon>
        <taxon>Chordata</taxon>
        <taxon>Craniata</taxon>
        <taxon>Vertebrata</taxon>
        <taxon>Euteleostomi</taxon>
        <taxon>Amphibia</taxon>
        <taxon>Batrachia</taxon>
        <taxon>Caudata</taxon>
        <taxon>Salamandroidea</taxon>
        <taxon>Salamandridae</taxon>
        <taxon>Pleurodelinae</taxon>
        <taxon>Pleurodeles</taxon>
    </lineage>
</organism>
<evidence type="ECO:0000256" key="1">
    <source>
        <dbReference type="ARBA" id="ARBA00004613"/>
    </source>
</evidence>
<comment type="caution">
    <text evidence="5">The sequence shown here is derived from an EMBL/GenBank/DDBJ whole genome shotgun (WGS) entry which is preliminary data.</text>
</comment>
<dbReference type="GO" id="GO:0005184">
    <property type="term" value="F:neuropeptide hormone activity"/>
    <property type="evidence" value="ECO:0007669"/>
    <property type="project" value="InterPro"/>
</dbReference>
<evidence type="ECO:0008006" key="7">
    <source>
        <dbReference type="Google" id="ProtNLM"/>
    </source>
</evidence>
<keyword evidence="4" id="KW-1015">Disulfide bond</keyword>
<protein>
    <recommendedName>
        <fullName evidence="7">Cocaine- and amphetamine-regulated transcript protein</fullName>
    </recommendedName>
</protein>
<name>A0AAV7KVG4_PLEWA</name>
<evidence type="ECO:0000256" key="3">
    <source>
        <dbReference type="ARBA" id="ARBA00022525"/>
    </source>
</evidence>
<keyword evidence="6" id="KW-1185">Reference proteome</keyword>